<evidence type="ECO:0000259" key="5">
    <source>
        <dbReference type="Pfam" id="PF24877"/>
    </source>
</evidence>
<keyword evidence="2" id="KW-0408">Iron</keyword>
<evidence type="ECO:0000259" key="4">
    <source>
        <dbReference type="Pfam" id="PF00920"/>
    </source>
</evidence>
<keyword evidence="6" id="KW-0456">Lyase</keyword>
<dbReference type="PROSITE" id="PS00886">
    <property type="entry name" value="ILVD_EDD_1"/>
    <property type="match status" value="1"/>
</dbReference>
<evidence type="ECO:0000313" key="6">
    <source>
        <dbReference type="EMBL" id="CAG7608826.1"/>
    </source>
</evidence>
<feature type="domain" description="Dihydroxy-acid/6-phosphogluconate dehydratase N-terminal" evidence="4">
    <location>
        <begin position="36"/>
        <end position="347"/>
    </location>
</feature>
<dbReference type="PANTHER" id="PTHR43183">
    <property type="entry name" value="HYPOTHETICAL DIHYDROXYACID DEHYDRATASE (EUROFUNG)-RELATED"/>
    <property type="match status" value="1"/>
</dbReference>
<dbReference type="GO" id="GO:0016829">
    <property type="term" value="F:lyase activity"/>
    <property type="evidence" value="ECO:0007669"/>
    <property type="project" value="UniProtKB-KW"/>
</dbReference>
<proteinExistence type="predicted"/>
<dbReference type="Pfam" id="PF00920">
    <property type="entry name" value="ILVD_EDD_N"/>
    <property type="match status" value="1"/>
</dbReference>
<keyword evidence="3" id="KW-0411">Iron-sulfur</keyword>
<accession>A0A916NMV5</accession>
<dbReference type="InterPro" id="IPR000581">
    <property type="entry name" value="ILV_EDD_N"/>
</dbReference>
<protein>
    <submittedName>
        <fullName evidence="6">6-deoxy-6-sulfo-D-gluconate dehydratase</fullName>
        <ecNumber evidence="6">4.2.1.162</ecNumber>
    </submittedName>
</protein>
<dbReference type="Pfam" id="PF24877">
    <property type="entry name" value="ILV_EDD_C"/>
    <property type="match status" value="1"/>
</dbReference>
<dbReference type="InterPro" id="IPR056740">
    <property type="entry name" value="ILV_EDD_C"/>
</dbReference>
<evidence type="ECO:0000256" key="3">
    <source>
        <dbReference type="ARBA" id="ARBA00023014"/>
    </source>
</evidence>
<dbReference type="Proteomes" id="UP000693892">
    <property type="component" value="Unassembled WGS sequence"/>
</dbReference>
<dbReference type="InterPro" id="IPR052352">
    <property type="entry name" value="Sugar_Degrad_Dehydratases"/>
</dbReference>
<organism evidence="6 7">
    <name type="scientific">Leucobacter soli</name>
    <dbReference type="NCBI Taxonomy" id="2812850"/>
    <lineage>
        <taxon>Bacteria</taxon>
        <taxon>Bacillati</taxon>
        <taxon>Actinomycetota</taxon>
        <taxon>Actinomycetes</taxon>
        <taxon>Micrococcales</taxon>
        <taxon>Microbacteriaceae</taxon>
        <taxon>Leucobacter</taxon>
    </lineage>
</organism>
<dbReference type="RefSeq" id="WP_218114768.1">
    <property type="nucleotide sequence ID" value="NZ_CAJVAP010000010.1"/>
</dbReference>
<keyword evidence="1" id="KW-0479">Metal-binding</keyword>
<dbReference type="NCBIfam" id="NF004784">
    <property type="entry name" value="PRK06131.1"/>
    <property type="match status" value="1"/>
</dbReference>
<dbReference type="PANTHER" id="PTHR43183:SF1">
    <property type="entry name" value="HYPOTHETICAL DIHYDROXY-ACID DEHYDRATASE (EUROFUNG)-RELATED"/>
    <property type="match status" value="1"/>
</dbReference>
<sequence>MGIDNGLTDYGDPEFASYLRGAFASSMGFSEEALSRPIVGITWTASDFNNCHRLAPELIEAVKRGVLMEGALPMVFPTLSLGEGFLNPTSMYFRNLMAMETEEIVRGQPMDAVVMVGGCDKTIPAQAMAALSVDRPTVILPVGPMMTGSFEGERLGACTDCRRYWGQYRAGTMTRERLVGVKQRLASTAGTCPVMGTASTMASLVETLGLALPGAGTVPAVAADRLRIAEESGRRAAQFARDGGPGPRTFVTPESVENALRMLLAISGSTNALVHLTAIARRAGIAVDPHRFNELSEETPVIVSLKPTGDGYMEDFHRAGGVRAVLRELADDFDLDTPTVGGGTLRDHIDFDEGWRDHRVVRPRTDPVNPVGGLVSLFGSLAPTGAILKRAAATPELFERTGRAVVFTSPADLAERIDDPALDVTEDDFLVMQNAGPLGAGMPEAGYLPIPKKLLERGVTDMVRLSDARMSGTAYGTVILHISPESAVGGPLSLVRNGDLIRLSVSERRLDLLVDDVELAKRTPEIHVMDQQGAYGALYRQEIMQAPDGCDFRSAVREPLPQEAGSHS</sequence>
<name>A0A916NMV5_9MICO</name>
<dbReference type="InterPro" id="IPR020558">
    <property type="entry name" value="DiOHA_6PGluconate_deHydtase_CS"/>
</dbReference>
<evidence type="ECO:0000256" key="1">
    <source>
        <dbReference type="ARBA" id="ARBA00022723"/>
    </source>
</evidence>
<keyword evidence="7" id="KW-1185">Reference proteome</keyword>
<evidence type="ECO:0000256" key="2">
    <source>
        <dbReference type="ARBA" id="ARBA00023004"/>
    </source>
</evidence>
<dbReference type="GO" id="GO:0051536">
    <property type="term" value="F:iron-sulfur cluster binding"/>
    <property type="evidence" value="ECO:0007669"/>
    <property type="project" value="UniProtKB-KW"/>
</dbReference>
<reference evidence="6" key="1">
    <citation type="submission" date="2021-06" db="EMBL/GenBank/DDBJ databases">
        <authorList>
            <person name="Criscuolo A."/>
        </authorList>
    </citation>
    <scope>NUCLEOTIDE SEQUENCE</scope>
    <source>
        <strain evidence="6">CIP111803</strain>
    </source>
</reference>
<comment type="caution">
    <text evidence="6">The sequence shown here is derived from an EMBL/GenBank/DDBJ whole genome shotgun (WGS) entry which is preliminary data.</text>
</comment>
<gene>
    <name evidence="6" type="ORF">LEUCIP111803_01157</name>
</gene>
<dbReference type="GO" id="GO:0046872">
    <property type="term" value="F:metal ion binding"/>
    <property type="evidence" value="ECO:0007669"/>
    <property type="project" value="UniProtKB-KW"/>
</dbReference>
<evidence type="ECO:0000313" key="7">
    <source>
        <dbReference type="Proteomes" id="UP000693892"/>
    </source>
</evidence>
<feature type="domain" description="Dihydroxy-acid/6-phosphogluconate dehydratase C-terminal" evidence="5">
    <location>
        <begin position="360"/>
        <end position="550"/>
    </location>
</feature>
<dbReference type="EMBL" id="CAJVAP010000010">
    <property type="protein sequence ID" value="CAG7608826.1"/>
    <property type="molecule type" value="Genomic_DNA"/>
</dbReference>
<dbReference type="EC" id="4.2.1.162" evidence="6"/>
<dbReference type="AlphaFoldDB" id="A0A916NMV5"/>